<organism evidence="1 2">
    <name type="scientific">Caballeronia sordidicola</name>
    <name type="common">Burkholderia sordidicola</name>
    <dbReference type="NCBI Taxonomy" id="196367"/>
    <lineage>
        <taxon>Bacteria</taxon>
        <taxon>Pseudomonadati</taxon>
        <taxon>Pseudomonadota</taxon>
        <taxon>Betaproteobacteria</taxon>
        <taxon>Burkholderiales</taxon>
        <taxon>Burkholderiaceae</taxon>
        <taxon>Caballeronia</taxon>
    </lineage>
</organism>
<accession>A0A242MKQ0</accession>
<evidence type="ECO:0000313" key="2">
    <source>
        <dbReference type="Proteomes" id="UP000194546"/>
    </source>
</evidence>
<sequence length="37" mass="4253">MRVARRSVGWRALNDLRRANVGTYMRCVVMMVIGQDA</sequence>
<evidence type="ECO:0000313" key="1">
    <source>
        <dbReference type="EMBL" id="OTP71325.1"/>
    </source>
</evidence>
<dbReference type="EMBL" id="NBTY01000127">
    <property type="protein sequence ID" value="OTP71325.1"/>
    <property type="molecule type" value="Genomic_DNA"/>
</dbReference>
<gene>
    <name evidence="1" type="ORF">PAMC26510_23235</name>
</gene>
<proteinExistence type="predicted"/>
<dbReference type="Proteomes" id="UP000194546">
    <property type="component" value="Unassembled WGS sequence"/>
</dbReference>
<dbReference type="AlphaFoldDB" id="A0A242MKQ0"/>
<name>A0A242MKQ0_CABSO</name>
<reference evidence="1 2" key="1">
    <citation type="submission" date="2017-03" db="EMBL/GenBank/DDBJ databases">
        <title>Genome analysis of strain PAMC 26510.</title>
        <authorList>
            <person name="Oh H.-M."/>
            <person name="Yang J.-A."/>
        </authorList>
    </citation>
    <scope>NUCLEOTIDE SEQUENCE [LARGE SCALE GENOMIC DNA]</scope>
    <source>
        <strain evidence="1 2">PAMC 26510</strain>
    </source>
</reference>
<comment type="caution">
    <text evidence="1">The sequence shown here is derived from an EMBL/GenBank/DDBJ whole genome shotgun (WGS) entry which is preliminary data.</text>
</comment>
<protein>
    <submittedName>
        <fullName evidence="1">Uncharacterized protein</fullName>
    </submittedName>
</protein>